<feature type="transmembrane region" description="Helical" evidence="4">
    <location>
        <begin position="289"/>
        <end position="310"/>
    </location>
</feature>
<evidence type="ECO:0000313" key="5">
    <source>
        <dbReference type="EMBL" id="RCW51813.1"/>
    </source>
</evidence>
<evidence type="ECO:0000256" key="3">
    <source>
        <dbReference type="SAM" id="MobiDB-lite"/>
    </source>
</evidence>
<proteinExistence type="inferred from homology"/>
<gene>
    <name evidence="5" type="ORF">DFP97_101156</name>
</gene>
<reference evidence="5 6" key="1">
    <citation type="submission" date="2018-07" db="EMBL/GenBank/DDBJ databases">
        <title>Genomic Encyclopedia of Type Strains, Phase III (KMG-III): the genomes of soil and plant-associated and newly described type strains.</title>
        <authorList>
            <person name="Whitman W."/>
        </authorList>
    </citation>
    <scope>NUCLEOTIDE SEQUENCE [LARGE SCALE GENOMIC DNA]</scope>
    <source>
        <strain evidence="5 6">CECT 7506</strain>
    </source>
</reference>
<dbReference type="Proteomes" id="UP000252415">
    <property type="component" value="Unassembled WGS sequence"/>
</dbReference>
<keyword evidence="4" id="KW-0812">Transmembrane</keyword>
<dbReference type="AlphaFoldDB" id="A0A368W8Y6"/>
<feature type="region of interest" description="Disordered" evidence="3">
    <location>
        <begin position="1"/>
        <end position="39"/>
    </location>
</feature>
<organism evidence="5 6">
    <name type="scientific">Paenibacillus prosopidis</name>
    <dbReference type="NCBI Taxonomy" id="630520"/>
    <lineage>
        <taxon>Bacteria</taxon>
        <taxon>Bacillati</taxon>
        <taxon>Bacillota</taxon>
        <taxon>Bacilli</taxon>
        <taxon>Bacillales</taxon>
        <taxon>Paenibacillaceae</taxon>
        <taxon>Paenibacillus</taxon>
    </lineage>
</organism>
<dbReference type="Pfam" id="PF03323">
    <property type="entry name" value="GerA"/>
    <property type="match status" value="1"/>
</dbReference>
<name>A0A368W8Y6_9BACL</name>
<sequence length="530" mass="58759">MPINSTSSGVSGSQGTTQTTPGTIADGTIGGGAKSKTPISTKLEDNRLRMEEVFRNCADVTYLPWKFGPNMSRQALSIYFDTIIQRKKINYMKTVLQDLVMHEVGPGTEVTTESVIQHFEDKGVSAESARLVNDFETAVDKILDGFLVIFYDGWDKVLIFEATGVETRQITEPVNEIVVQGPRESTVENIKKNIGLLRHRLKSTNFKLEITSGGGETRTEIVYGYLEGSVDQELLAEFKRRLAKVQDMEILETSYVEELIQDSMYSPFPQFRFTERPDVAVAALLDGKILVLVQGTGSILICPGLFVELLHSSEDYYQRTVYSTLIRWLRIVAFFLALMLPSIYIALTTFHSELLPTVLLLAILDSREGIPFPAFVEALIMDFFFELLREAGIRLPRPVGSAVSIVGALVIGEAAINAGLTSPIMVIIVSLTGIASFSIPNYNMAVALRILRFPLMALSAALGGFGLVFGLLAILWHMTTLRSLGQPYLGPIQPLRPRQLLDVFVRAPLIYTDRSPRRKQSSRPAPQNSE</sequence>
<dbReference type="PANTHER" id="PTHR22550">
    <property type="entry name" value="SPORE GERMINATION PROTEIN"/>
    <property type="match status" value="1"/>
</dbReference>
<evidence type="ECO:0000313" key="6">
    <source>
        <dbReference type="Proteomes" id="UP000252415"/>
    </source>
</evidence>
<comment type="similarity">
    <text evidence="1">Belongs to the GerABKA family.</text>
</comment>
<feature type="transmembrane region" description="Helical" evidence="4">
    <location>
        <begin position="455"/>
        <end position="478"/>
    </location>
</feature>
<keyword evidence="6" id="KW-1185">Reference proteome</keyword>
<evidence type="ECO:0000256" key="2">
    <source>
        <dbReference type="ARBA" id="ARBA00023136"/>
    </source>
</evidence>
<keyword evidence="4" id="KW-1133">Transmembrane helix</keyword>
<evidence type="ECO:0000256" key="4">
    <source>
        <dbReference type="SAM" id="Phobius"/>
    </source>
</evidence>
<dbReference type="InterPro" id="IPR050768">
    <property type="entry name" value="UPF0353/GerABKA_families"/>
</dbReference>
<evidence type="ECO:0000256" key="1">
    <source>
        <dbReference type="ARBA" id="ARBA00005278"/>
    </source>
</evidence>
<dbReference type="GO" id="GO:0016020">
    <property type="term" value="C:membrane"/>
    <property type="evidence" value="ECO:0007669"/>
    <property type="project" value="InterPro"/>
</dbReference>
<dbReference type="EMBL" id="QPJD01000001">
    <property type="protein sequence ID" value="RCW51813.1"/>
    <property type="molecule type" value="Genomic_DNA"/>
</dbReference>
<dbReference type="PANTHER" id="PTHR22550:SF5">
    <property type="entry name" value="LEUCINE ZIPPER PROTEIN 4"/>
    <property type="match status" value="1"/>
</dbReference>
<comment type="caution">
    <text evidence="5">The sequence shown here is derived from an EMBL/GenBank/DDBJ whole genome shotgun (WGS) entry which is preliminary data.</text>
</comment>
<feature type="transmembrane region" description="Helical" evidence="4">
    <location>
        <begin position="370"/>
        <end position="388"/>
    </location>
</feature>
<feature type="transmembrane region" description="Helical" evidence="4">
    <location>
        <begin position="424"/>
        <end position="443"/>
    </location>
</feature>
<feature type="compositionally biased region" description="Low complexity" evidence="3">
    <location>
        <begin position="1"/>
        <end position="27"/>
    </location>
</feature>
<accession>A0A368W8Y6</accession>
<keyword evidence="2 4" id="KW-0472">Membrane</keyword>
<protein>
    <submittedName>
        <fullName evidence="5">Spore germination protein KA/spore germination protein</fullName>
    </submittedName>
</protein>
<dbReference type="GO" id="GO:0009847">
    <property type="term" value="P:spore germination"/>
    <property type="evidence" value="ECO:0007669"/>
    <property type="project" value="InterPro"/>
</dbReference>
<dbReference type="InterPro" id="IPR004995">
    <property type="entry name" value="Spore_Ger"/>
</dbReference>
<feature type="transmembrane region" description="Helical" evidence="4">
    <location>
        <begin position="400"/>
        <end position="418"/>
    </location>
</feature>
<feature type="transmembrane region" description="Helical" evidence="4">
    <location>
        <begin position="331"/>
        <end position="350"/>
    </location>
</feature>
<dbReference type="PIRSF" id="PIRSF005690">
    <property type="entry name" value="GerBA"/>
    <property type="match status" value="1"/>
</dbReference>